<accession>A0ABT9E437</accession>
<dbReference type="RefSeq" id="WP_305105781.1">
    <property type="nucleotide sequence ID" value="NZ_JAUTWS010000022.1"/>
</dbReference>
<proteinExistence type="predicted"/>
<dbReference type="InterPro" id="IPR023214">
    <property type="entry name" value="HAD_sf"/>
</dbReference>
<dbReference type="SUPFAM" id="SSF56784">
    <property type="entry name" value="HAD-like"/>
    <property type="match status" value="1"/>
</dbReference>
<keyword evidence="2" id="KW-1185">Reference proteome</keyword>
<sequence length="690" mass="75913">MFTLFKRGRPVATAPGPGALASRIANFPVVSCDVFDTALVRLLARPEDVHLATGARARARGLTTFAAAAFREYRVEAERSARAEVEAEGRDEVTIAEIYGRFLQWGLVGDRGEAEQLAKIELATEHSVCRAAAALRMAVMGRAAGQKLIFVSDSPLPGAWIEELLRKNGYERDFEVFSSADAGLSKHSGRLFPFVLNRIGCTAREVVHLGDNPIADVARAEAHGITAVHIPQRGRPPEADRLAGASTAVRLLHSHRRSLAVQQSRQDSDGRHAEKGAAPERDAIDIARYGTILLLGYTLFVLSEARKRGIDRVYFVARDGYLPWQIAQRLAPRLLPGARLHYLYASRRAVVLPARMNDLAWVAGEIAGSLSGQTLDTAFDVIGTAREQTAAMLRELGMDPSMRLGQGAGQAEVLRLLEGQRAFFTARMAERRAALLAYLRQSGFLEPGPRIVADIGWRGSIQEALQMSGGLRPDEVFGCYVGLWPNALRERLNPGNAAGYLFAFGHPRSAMDVVADGYAVPELFFSAPHGSTIQYEMAGEIAHPNLAVEQEPGASSRRRAFEVIERECLAEIEMLDTILDGAWEDGVDPCSALVDLEQLLTRPTAEQVKAINRVPFISGINAERITALVNPVPLHEWVLWPQRTLRRIGRSPWRGGTARASLPWPIPSMTYRDLEHRARWLFRRLGRSVG</sequence>
<dbReference type="Proteomes" id="UP001243009">
    <property type="component" value="Unassembled WGS sequence"/>
</dbReference>
<gene>
    <name evidence="1" type="ORF">Q7A36_21400</name>
</gene>
<protein>
    <recommendedName>
        <fullName evidence="3">HAD family hydrolase</fullName>
    </recommendedName>
</protein>
<reference evidence="1 2" key="1">
    <citation type="submission" date="2023-08" db="EMBL/GenBank/DDBJ databases">
        <title>The draft genome sequence of Paracraurococcus sp. LOR1-02.</title>
        <authorList>
            <person name="Kingkaew E."/>
            <person name="Tanasupawat S."/>
        </authorList>
    </citation>
    <scope>NUCLEOTIDE SEQUENCE [LARGE SCALE GENOMIC DNA]</scope>
    <source>
        <strain evidence="1 2">LOR1-02</strain>
    </source>
</reference>
<organism evidence="1 2">
    <name type="scientific">Paracraurococcus lichenis</name>
    <dbReference type="NCBI Taxonomy" id="3064888"/>
    <lineage>
        <taxon>Bacteria</taxon>
        <taxon>Pseudomonadati</taxon>
        <taxon>Pseudomonadota</taxon>
        <taxon>Alphaproteobacteria</taxon>
        <taxon>Acetobacterales</taxon>
        <taxon>Roseomonadaceae</taxon>
        <taxon>Paracraurococcus</taxon>
    </lineage>
</organism>
<evidence type="ECO:0000313" key="1">
    <source>
        <dbReference type="EMBL" id="MDO9710921.1"/>
    </source>
</evidence>
<dbReference type="EMBL" id="JAUTWS010000022">
    <property type="protein sequence ID" value="MDO9710921.1"/>
    <property type="molecule type" value="Genomic_DNA"/>
</dbReference>
<evidence type="ECO:0000313" key="2">
    <source>
        <dbReference type="Proteomes" id="UP001243009"/>
    </source>
</evidence>
<comment type="caution">
    <text evidence="1">The sequence shown here is derived from an EMBL/GenBank/DDBJ whole genome shotgun (WGS) entry which is preliminary data.</text>
</comment>
<dbReference type="Gene3D" id="3.40.50.1000">
    <property type="entry name" value="HAD superfamily/HAD-like"/>
    <property type="match status" value="1"/>
</dbReference>
<name>A0ABT9E437_9PROT</name>
<dbReference type="InterPro" id="IPR036412">
    <property type="entry name" value="HAD-like_sf"/>
</dbReference>
<evidence type="ECO:0008006" key="3">
    <source>
        <dbReference type="Google" id="ProtNLM"/>
    </source>
</evidence>